<evidence type="ECO:0000313" key="2">
    <source>
        <dbReference type="Proteomes" id="UP000712281"/>
    </source>
</evidence>
<sequence length="64" mass="6971">MDMNPMQGIASSIPTNIAEIPPTIWWSLFSKEGTPRLQGTAAIDTTHLPLVAEAMAMWSDKRSG</sequence>
<gene>
    <name evidence="1" type="ORF">F2Q68_00019923</name>
</gene>
<reference evidence="1" key="1">
    <citation type="submission" date="2019-12" db="EMBL/GenBank/DDBJ databases">
        <title>Genome sequencing and annotation of Brassica cretica.</title>
        <authorList>
            <person name="Studholme D.J."/>
            <person name="Sarris P.F."/>
        </authorList>
    </citation>
    <scope>NUCLEOTIDE SEQUENCE</scope>
    <source>
        <strain evidence="1">PFS-001/15</strain>
        <tissue evidence="1">Leaf</tissue>
    </source>
</reference>
<protein>
    <submittedName>
        <fullName evidence="1">Uncharacterized protein</fullName>
    </submittedName>
</protein>
<dbReference type="Proteomes" id="UP000712281">
    <property type="component" value="Unassembled WGS sequence"/>
</dbReference>
<comment type="caution">
    <text evidence="1">The sequence shown here is derived from an EMBL/GenBank/DDBJ whole genome shotgun (WGS) entry which is preliminary data.</text>
</comment>
<proteinExistence type="predicted"/>
<evidence type="ECO:0000313" key="1">
    <source>
        <dbReference type="EMBL" id="KAF2535616.1"/>
    </source>
</evidence>
<dbReference type="EMBL" id="QGKW02002228">
    <property type="protein sequence ID" value="KAF2535616.1"/>
    <property type="molecule type" value="Genomic_DNA"/>
</dbReference>
<dbReference type="OrthoDB" id="1110485at2759"/>
<accession>A0A8S9FT99</accession>
<name>A0A8S9FT99_BRACR</name>
<organism evidence="1 2">
    <name type="scientific">Brassica cretica</name>
    <name type="common">Mustard</name>
    <dbReference type="NCBI Taxonomy" id="69181"/>
    <lineage>
        <taxon>Eukaryota</taxon>
        <taxon>Viridiplantae</taxon>
        <taxon>Streptophyta</taxon>
        <taxon>Embryophyta</taxon>
        <taxon>Tracheophyta</taxon>
        <taxon>Spermatophyta</taxon>
        <taxon>Magnoliopsida</taxon>
        <taxon>eudicotyledons</taxon>
        <taxon>Gunneridae</taxon>
        <taxon>Pentapetalae</taxon>
        <taxon>rosids</taxon>
        <taxon>malvids</taxon>
        <taxon>Brassicales</taxon>
        <taxon>Brassicaceae</taxon>
        <taxon>Brassiceae</taxon>
        <taxon>Brassica</taxon>
    </lineage>
</organism>
<dbReference type="AlphaFoldDB" id="A0A8S9FT99"/>